<evidence type="ECO:0000259" key="12">
    <source>
        <dbReference type="PROSITE" id="PS50835"/>
    </source>
</evidence>
<evidence type="ECO:0000256" key="1">
    <source>
        <dbReference type="ARBA" id="ARBA00004479"/>
    </source>
</evidence>
<dbReference type="InterPro" id="IPR007110">
    <property type="entry name" value="Ig-like_dom"/>
</dbReference>
<feature type="domain" description="Ig-like" evidence="12">
    <location>
        <begin position="175"/>
        <end position="246"/>
    </location>
</feature>
<dbReference type="PROSITE" id="PS00290">
    <property type="entry name" value="IG_MHC"/>
    <property type="match status" value="1"/>
</dbReference>
<dbReference type="OrthoDB" id="8936120at2759"/>
<evidence type="ECO:0000256" key="11">
    <source>
        <dbReference type="SAM" id="Phobius"/>
    </source>
</evidence>
<dbReference type="GO" id="GO:0005615">
    <property type="term" value="C:extracellular space"/>
    <property type="evidence" value="ECO:0000318"/>
    <property type="project" value="GO_Central"/>
</dbReference>
<dbReference type="Pfam" id="PF07654">
    <property type="entry name" value="C1-set"/>
    <property type="match status" value="1"/>
</dbReference>
<keyword evidence="5" id="KW-0391">Immunity</keyword>
<dbReference type="InParanoid" id="H9GBH1"/>
<evidence type="ECO:0000256" key="6">
    <source>
        <dbReference type="ARBA" id="ARBA00022989"/>
    </source>
</evidence>
<dbReference type="InterPro" id="IPR036179">
    <property type="entry name" value="Ig-like_dom_sf"/>
</dbReference>
<dbReference type="GO" id="GO:0002474">
    <property type="term" value="P:antigen processing and presentation of peptide antigen via MHC class I"/>
    <property type="evidence" value="ECO:0007669"/>
    <property type="project" value="UniProtKB-KW"/>
</dbReference>
<dbReference type="Bgee" id="ENSACAG00000006471">
    <property type="expression patterns" value="Expressed in liver and 9 other cell types or tissues"/>
</dbReference>
<evidence type="ECO:0000256" key="3">
    <source>
        <dbReference type="ARBA" id="ARBA00022692"/>
    </source>
</evidence>
<keyword evidence="8" id="KW-1015">Disulfide bond</keyword>
<evidence type="ECO:0000313" key="14">
    <source>
        <dbReference type="Proteomes" id="UP000001646"/>
    </source>
</evidence>
<evidence type="ECO:0000256" key="5">
    <source>
        <dbReference type="ARBA" id="ARBA00022859"/>
    </source>
</evidence>
<dbReference type="Proteomes" id="UP000001646">
    <property type="component" value="Unplaced"/>
</dbReference>
<dbReference type="FunFam" id="2.60.40.10:FF:000204">
    <property type="entry name" value="Major histocompatibility complex, class I-related protein"/>
    <property type="match status" value="1"/>
</dbReference>
<dbReference type="AlphaFoldDB" id="H9GBH1"/>
<evidence type="ECO:0000313" key="13">
    <source>
        <dbReference type="Ensembl" id="ENSACAP00000006333.3"/>
    </source>
</evidence>
<keyword evidence="4" id="KW-0732">Signal</keyword>
<accession>H9GBH1</accession>
<dbReference type="Ensembl" id="ENSACAT00000006475.4">
    <property type="protein sequence ID" value="ENSACAP00000006333.3"/>
    <property type="gene ID" value="ENSACAG00000006471.4"/>
</dbReference>
<dbReference type="InterPro" id="IPR011162">
    <property type="entry name" value="MHC_I/II-like_Ag-recog"/>
</dbReference>
<dbReference type="CDD" id="cd07698">
    <property type="entry name" value="IgC1_MHC_I_alpha3"/>
    <property type="match status" value="1"/>
</dbReference>
<dbReference type="FunFam" id="3.30.500.10:FF:000001">
    <property type="entry name" value="H-2 class I histocompatibility antigen, alpha chain"/>
    <property type="match status" value="1"/>
</dbReference>
<dbReference type="PANTHER" id="PTHR16675">
    <property type="entry name" value="MHC CLASS I-RELATED"/>
    <property type="match status" value="1"/>
</dbReference>
<dbReference type="GO" id="GO:0009897">
    <property type="term" value="C:external side of plasma membrane"/>
    <property type="evidence" value="ECO:0000318"/>
    <property type="project" value="GO_Central"/>
</dbReference>
<feature type="transmembrane region" description="Helical" evidence="11">
    <location>
        <begin position="257"/>
        <end position="280"/>
    </location>
</feature>
<dbReference type="STRING" id="28377.ENSACAP00000006333"/>
<dbReference type="PANTHER" id="PTHR16675:SF242">
    <property type="entry name" value="MAJOR HISTOCOMPATIBILITY COMPLEX CLASS I-RELATED GENE PROTEIN"/>
    <property type="match status" value="1"/>
</dbReference>
<dbReference type="SMART" id="SM00407">
    <property type="entry name" value="IGc1"/>
    <property type="match status" value="1"/>
</dbReference>
<dbReference type="PROSITE" id="PS50835">
    <property type="entry name" value="IG_LIKE"/>
    <property type="match status" value="1"/>
</dbReference>
<keyword evidence="3 11" id="KW-0812">Transmembrane</keyword>
<keyword evidence="7 11" id="KW-0472">Membrane</keyword>
<protein>
    <recommendedName>
        <fullName evidence="12">Ig-like domain-containing protein</fullName>
    </recommendedName>
</protein>
<sequence length="311" mass="35983">MAVVQVDGVTIGHYDSQVRRAIPRVPWITRVEEAYPMFWDWVTDRAQKAEMWFGWDMKKLQKLHNQSGGIYTLQSMYGCEMDGDGDRIQGYGLYGYNGEDFLSFDIETRIWTVSDVRAETLKKRWDSNVDRSQKIKDYLERNCIEYLQKFLDYGKEVLTIKEPPTVKVSYDGLKTLTCRVDGFYPKEIDAVWKKDSEVWEQETLRGGVVPNSDGTFHTWLRLEVDPKDRDLYRCHVDHAALEEALDTAWEEPASIPIIIIIIIIAVLSVLVAHAVLLLWYKRNELPKIISKPFERQPLNTGGTKGQSQPDS</sequence>
<evidence type="ECO:0000256" key="8">
    <source>
        <dbReference type="ARBA" id="ARBA00023157"/>
    </source>
</evidence>
<keyword evidence="6 11" id="KW-1133">Transmembrane helix</keyword>
<dbReference type="InterPro" id="IPR003006">
    <property type="entry name" value="Ig/MHC_CS"/>
</dbReference>
<reference evidence="13" key="1">
    <citation type="submission" date="2009-12" db="EMBL/GenBank/DDBJ databases">
        <title>The Genome Sequence of Anolis carolinensis (Green Anole Lizard).</title>
        <authorList>
            <consortium name="The Genome Sequencing Platform"/>
            <person name="Di Palma F."/>
            <person name="Alfoldi J."/>
            <person name="Heiman D."/>
            <person name="Young S."/>
            <person name="Grabherr M."/>
            <person name="Johnson J."/>
            <person name="Lander E.S."/>
            <person name="Lindblad-Toh K."/>
        </authorList>
    </citation>
    <scope>NUCLEOTIDE SEQUENCE [LARGE SCALE GENOMIC DNA]</scope>
    <source>
        <strain evidence="13">JBL SC #1</strain>
    </source>
</reference>
<reference evidence="13" key="3">
    <citation type="submission" date="2025-09" db="UniProtKB">
        <authorList>
            <consortium name="Ensembl"/>
        </authorList>
    </citation>
    <scope>IDENTIFICATION</scope>
</reference>
<evidence type="ECO:0000256" key="7">
    <source>
        <dbReference type="ARBA" id="ARBA00023136"/>
    </source>
</evidence>
<dbReference type="GeneTree" id="ENSGT01150000286995"/>
<proteinExistence type="inferred from homology"/>
<evidence type="ECO:0000256" key="4">
    <source>
        <dbReference type="ARBA" id="ARBA00022729"/>
    </source>
</evidence>
<dbReference type="Gene3D" id="2.60.40.10">
    <property type="entry name" value="Immunoglobulins"/>
    <property type="match status" value="1"/>
</dbReference>
<dbReference type="InterPro" id="IPR011161">
    <property type="entry name" value="MHC_I-like_Ag-recog"/>
</dbReference>
<dbReference type="SUPFAM" id="SSF48726">
    <property type="entry name" value="Immunoglobulin"/>
    <property type="match status" value="1"/>
</dbReference>
<organism evidence="13 14">
    <name type="scientific">Anolis carolinensis</name>
    <name type="common">Green anole</name>
    <name type="synonym">American chameleon</name>
    <dbReference type="NCBI Taxonomy" id="28377"/>
    <lineage>
        <taxon>Eukaryota</taxon>
        <taxon>Metazoa</taxon>
        <taxon>Chordata</taxon>
        <taxon>Craniata</taxon>
        <taxon>Vertebrata</taxon>
        <taxon>Euteleostomi</taxon>
        <taxon>Lepidosauria</taxon>
        <taxon>Squamata</taxon>
        <taxon>Bifurcata</taxon>
        <taxon>Unidentata</taxon>
        <taxon>Episquamata</taxon>
        <taxon>Toxicofera</taxon>
        <taxon>Iguania</taxon>
        <taxon>Dactyloidae</taxon>
        <taxon>Anolis</taxon>
    </lineage>
</organism>
<evidence type="ECO:0000256" key="9">
    <source>
        <dbReference type="ARBA" id="ARBA00023180"/>
    </source>
</evidence>
<dbReference type="InterPro" id="IPR013783">
    <property type="entry name" value="Ig-like_fold"/>
</dbReference>
<keyword evidence="14" id="KW-1185">Reference proteome</keyword>
<keyword evidence="9" id="KW-0325">Glycoprotein</keyword>
<keyword evidence="2" id="KW-0490">MHC I</keyword>
<dbReference type="SUPFAM" id="SSF54452">
    <property type="entry name" value="MHC antigen-recognition domain"/>
    <property type="match status" value="1"/>
</dbReference>
<dbReference type="GO" id="GO:0042612">
    <property type="term" value="C:MHC class I protein complex"/>
    <property type="evidence" value="ECO:0007669"/>
    <property type="project" value="UniProtKB-KW"/>
</dbReference>
<dbReference type="HOGENOM" id="CLU_047501_0_0_1"/>
<dbReference type="InterPro" id="IPR003597">
    <property type="entry name" value="Ig_C1-set"/>
</dbReference>
<dbReference type="Gene3D" id="3.30.500.10">
    <property type="entry name" value="MHC class I-like antigen recognition-like"/>
    <property type="match status" value="1"/>
</dbReference>
<dbReference type="InterPro" id="IPR037055">
    <property type="entry name" value="MHC_I-like_Ag-recog_sf"/>
</dbReference>
<dbReference type="InterPro" id="IPR001039">
    <property type="entry name" value="MHC_I_a_a1/a2"/>
</dbReference>
<evidence type="ECO:0000256" key="2">
    <source>
        <dbReference type="ARBA" id="ARBA00022451"/>
    </source>
</evidence>
<dbReference type="GO" id="GO:0006955">
    <property type="term" value="P:immune response"/>
    <property type="evidence" value="ECO:0000318"/>
    <property type="project" value="GO_Central"/>
</dbReference>
<comment type="similarity">
    <text evidence="10">Belongs to the MHC class I family.</text>
</comment>
<dbReference type="KEGG" id="acs:100552169"/>
<comment type="subcellular location">
    <subcellularLocation>
        <location evidence="1">Membrane</location>
        <topology evidence="1">Single-pass type I membrane protein</topology>
    </subcellularLocation>
</comment>
<evidence type="ECO:0000256" key="10">
    <source>
        <dbReference type="RuleBase" id="RU004439"/>
    </source>
</evidence>
<dbReference type="InterPro" id="IPR050208">
    <property type="entry name" value="MHC_class-I_related"/>
</dbReference>
<reference evidence="13" key="2">
    <citation type="submission" date="2025-08" db="UniProtKB">
        <authorList>
            <consortium name="Ensembl"/>
        </authorList>
    </citation>
    <scope>IDENTIFICATION</scope>
</reference>
<name>H9GBH1_ANOCA</name>
<dbReference type="PRINTS" id="PR01638">
    <property type="entry name" value="MHCCLASSI"/>
</dbReference>
<dbReference type="Pfam" id="PF00129">
    <property type="entry name" value="MHC_I"/>
    <property type="match status" value="1"/>
</dbReference>